<protein>
    <recommendedName>
        <fullName evidence="3">Peptidase metallopeptidase domain-containing protein</fullName>
    </recommendedName>
</protein>
<dbReference type="RefSeq" id="WP_150709963.1">
    <property type="nucleotide sequence ID" value="NZ_CABVHK010000003.1"/>
</dbReference>
<evidence type="ECO:0000313" key="1">
    <source>
        <dbReference type="EMBL" id="VVM55785.1"/>
    </source>
</evidence>
<dbReference type="AlphaFoldDB" id="A0A5E6QU95"/>
<dbReference type="GO" id="GO:0008237">
    <property type="term" value="F:metallopeptidase activity"/>
    <property type="evidence" value="ECO:0007669"/>
    <property type="project" value="InterPro"/>
</dbReference>
<dbReference type="Gene3D" id="3.40.390.10">
    <property type="entry name" value="Collagenase (Catalytic Domain)"/>
    <property type="match status" value="1"/>
</dbReference>
<reference evidence="1 2" key="1">
    <citation type="submission" date="2019-09" db="EMBL/GenBank/DDBJ databases">
        <authorList>
            <person name="Chandra G."/>
            <person name="Truman W A."/>
        </authorList>
    </citation>
    <scope>NUCLEOTIDE SEQUENCE [LARGE SCALE GENOMIC DNA]</scope>
    <source>
        <strain evidence="1">PS662</strain>
    </source>
</reference>
<name>A0A5E6QU95_PSEFL</name>
<dbReference type="SUPFAM" id="SSF55486">
    <property type="entry name" value="Metalloproteases ('zincins'), catalytic domain"/>
    <property type="match status" value="1"/>
</dbReference>
<dbReference type="OrthoDB" id="3669864at2"/>
<accession>A0A5E6QU95</accession>
<dbReference type="Proteomes" id="UP000326953">
    <property type="component" value="Unassembled WGS sequence"/>
</dbReference>
<sequence length="251" mass="28399">MTSAVCCHIKKPEDIQASYDIAIAENPANRQTSVTGRKKRAAGKHTYFWAPGRTLRIAFLNGDQSFKDAVKAAVSIWQPYVNLNFEFVGGAEGDIRIKSEAGIYWSYIGTNALTETDQSLPTMRLSPDHTLSLKFFNANTLHEFGHVLGAEHEHLHPESTIPWNRQAVYADHGVPEDADEDHDARRMVDERYFNLLDASEVAYSPYDPLSIMHYAVRQDWTEGNFKIDLNFVLSEKDKAFMAAIYPFPAQQ</sequence>
<dbReference type="EMBL" id="CABVHK010000003">
    <property type="protein sequence ID" value="VVM55785.1"/>
    <property type="molecule type" value="Genomic_DNA"/>
</dbReference>
<evidence type="ECO:0000313" key="2">
    <source>
        <dbReference type="Proteomes" id="UP000326953"/>
    </source>
</evidence>
<dbReference type="InterPro" id="IPR024079">
    <property type="entry name" value="MetalloPept_cat_dom_sf"/>
</dbReference>
<organism evidence="1 2">
    <name type="scientific">Pseudomonas fluorescens</name>
    <dbReference type="NCBI Taxonomy" id="294"/>
    <lineage>
        <taxon>Bacteria</taxon>
        <taxon>Pseudomonadati</taxon>
        <taxon>Pseudomonadota</taxon>
        <taxon>Gammaproteobacteria</taxon>
        <taxon>Pseudomonadales</taxon>
        <taxon>Pseudomonadaceae</taxon>
        <taxon>Pseudomonas</taxon>
    </lineage>
</organism>
<proteinExistence type="predicted"/>
<evidence type="ECO:0008006" key="3">
    <source>
        <dbReference type="Google" id="ProtNLM"/>
    </source>
</evidence>
<gene>
    <name evidence="1" type="ORF">PS662_01040</name>
</gene>